<evidence type="ECO:0000256" key="5">
    <source>
        <dbReference type="ARBA" id="ARBA00022989"/>
    </source>
</evidence>
<dbReference type="STRING" id="1117707.VQ7734_00351"/>
<evidence type="ECO:0000259" key="8">
    <source>
        <dbReference type="PROSITE" id="PS50928"/>
    </source>
</evidence>
<dbReference type="GO" id="GO:0055085">
    <property type="term" value="P:transmembrane transport"/>
    <property type="evidence" value="ECO:0007669"/>
    <property type="project" value="InterPro"/>
</dbReference>
<evidence type="ECO:0000256" key="3">
    <source>
        <dbReference type="ARBA" id="ARBA00022475"/>
    </source>
</evidence>
<name>A0A1M7YPU6_9VIBR</name>
<feature type="transmembrane region" description="Helical" evidence="7">
    <location>
        <begin position="252"/>
        <end position="271"/>
    </location>
</feature>
<keyword evidence="4 7" id="KW-0812">Transmembrane</keyword>
<feature type="transmembrane region" description="Helical" evidence="7">
    <location>
        <begin position="114"/>
        <end position="135"/>
    </location>
</feature>
<evidence type="ECO:0000256" key="7">
    <source>
        <dbReference type="RuleBase" id="RU363032"/>
    </source>
</evidence>
<comment type="similarity">
    <text evidence="7">Belongs to the binding-protein-dependent transport system permease family.</text>
</comment>
<keyword evidence="2 7" id="KW-0813">Transport</keyword>
<feature type="transmembrane region" description="Helical" evidence="7">
    <location>
        <begin position="196"/>
        <end position="217"/>
    </location>
</feature>
<keyword evidence="5 7" id="KW-1133">Transmembrane helix</keyword>
<evidence type="ECO:0000256" key="6">
    <source>
        <dbReference type="ARBA" id="ARBA00023136"/>
    </source>
</evidence>
<evidence type="ECO:0000313" key="10">
    <source>
        <dbReference type="Proteomes" id="UP000184600"/>
    </source>
</evidence>
<dbReference type="Pfam" id="PF00528">
    <property type="entry name" value="BPD_transp_1"/>
    <property type="match status" value="1"/>
</dbReference>
<dbReference type="PANTHER" id="PTHR43744:SF3">
    <property type="entry name" value="LACTOSE TRANSPORT SYSTEM PERMEASE PROTEIN LACG"/>
    <property type="match status" value="1"/>
</dbReference>
<keyword evidence="10" id="KW-1185">Reference proteome</keyword>
<dbReference type="EMBL" id="FRFG01000005">
    <property type="protein sequence ID" value="SHO54637.1"/>
    <property type="molecule type" value="Genomic_DNA"/>
</dbReference>
<organism evidence="9 10">
    <name type="scientific">Vibrio quintilis</name>
    <dbReference type="NCBI Taxonomy" id="1117707"/>
    <lineage>
        <taxon>Bacteria</taxon>
        <taxon>Pseudomonadati</taxon>
        <taxon>Pseudomonadota</taxon>
        <taxon>Gammaproteobacteria</taxon>
        <taxon>Vibrionales</taxon>
        <taxon>Vibrionaceae</taxon>
        <taxon>Vibrio</taxon>
    </lineage>
</organism>
<protein>
    <submittedName>
        <fullName evidence="9">L-arabinose transport system permease protein AraQ</fullName>
    </submittedName>
</protein>
<feature type="transmembrane region" description="Helical" evidence="7">
    <location>
        <begin position="20"/>
        <end position="41"/>
    </location>
</feature>
<evidence type="ECO:0000256" key="4">
    <source>
        <dbReference type="ARBA" id="ARBA00022692"/>
    </source>
</evidence>
<dbReference type="GO" id="GO:0005886">
    <property type="term" value="C:plasma membrane"/>
    <property type="evidence" value="ECO:0007669"/>
    <property type="project" value="UniProtKB-SubCell"/>
</dbReference>
<dbReference type="CDD" id="cd06261">
    <property type="entry name" value="TM_PBP2"/>
    <property type="match status" value="1"/>
</dbReference>
<gene>
    <name evidence="9" type="primary">araQ_1</name>
    <name evidence="9" type="ORF">VQ7734_00351</name>
</gene>
<dbReference type="Gene3D" id="1.10.3720.10">
    <property type="entry name" value="MetI-like"/>
    <property type="match status" value="1"/>
</dbReference>
<keyword evidence="3" id="KW-1003">Cell membrane</keyword>
<sequence length="286" mass="31684">MSKAIYAKGKTIYAKVARFVAYVLIIVVFCGPFWGIVATAFSKNTVQPGQLVLWPEEPTLAHFRYAWVEIKAWLYLANSLIVVVIGTLLQTTVSALAAYALARKKFRGGAIISLAILSTMMLPDEVISIPLYLILQKDIPIIDASLYNSYAGLILPIVGWAFSIFLLTEFMKAIPRDLEDAARVDGASELQIFKNVVLPLIKPALGTTTIFGFLMIWDQYLLPLIAVDDRSLYTIPVILRSLRVDEIMQQNIFIAVTVIATVPSVIVYLLLQKQFNRGLMAGAVKG</sequence>
<dbReference type="InterPro" id="IPR035906">
    <property type="entry name" value="MetI-like_sf"/>
</dbReference>
<dbReference type="Proteomes" id="UP000184600">
    <property type="component" value="Unassembled WGS sequence"/>
</dbReference>
<dbReference type="InterPro" id="IPR000515">
    <property type="entry name" value="MetI-like"/>
</dbReference>
<dbReference type="PANTHER" id="PTHR43744">
    <property type="entry name" value="ABC TRANSPORTER PERMEASE PROTEIN MG189-RELATED-RELATED"/>
    <property type="match status" value="1"/>
</dbReference>
<feature type="transmembrane region" description="Helical" evidence="7">
    <location>
        <begin position="147"/>
        <end position="167"/>
    </location>
</feature>
<reference evidence="10" key="1">
    <citation type="submission" date="2016-12" db="EMBL/GenBank/DDBJ databases">
        <authorList>
            <person name="Rodrigo-Torres L."/>
            <person name="Arahal R.D."/>
            <person name="Lucena T."/>
        </authorList>
    </citation>
    <scope>NUCLEOTIDE SEQUENCE [LARGE SCALE GENOMIC DNA]</scope>
</reference>
<comment type="subcellular location">
    <subcellularLocation>
        <location evidence="1 7">Cell membrane</location>
        <topology evidence="1 7">Multi-pass membrane protein</topology>
    </subcellularLocation>
</comment>
<dbReference type="OrthoDB" id="9815445at2"/>
<feature type="domain" description="ABC transmembrane type-1" evidence="8">
    <location>
        <begin position="76"/>
        <end position="271"/>
    </location>
</feature>
<dbReference type="SUPFAM" id="SSF161098">
    <property type="entry name" value="MetI-like"/>
    <property type="match status" value="1"/>
</dbReference>
<keyword evidence="6 7" id="KW-0472">Membrane</keyword>
<evidence type="ECO:0000256" key="2">
    <source>
        <dbReference type="ARBA" id="ARBA00022448"/>
    </source>
</evidence>
<proteinExistence type="inferred from homology"/>
<dbReference type="AlphaFoldDB" id="A0A1M7YPU6"/>
<accession>A0A1M7YPU6</accession>
<dbReference type="RefSeq" id="WP_073579542.1">
    <property type="nucleotide sequence ID" value="NZ_AP024898.1"/>
</dbReference>
<feature type="transmembrane region" description="Helical" evidence="7">
    <location>
        <begin position="72"/>
        <end position="102"/>
    </location>
</feature>
<evidence type="ECO:0000256" key="1">
    <source>
        <dbReference type="ARBA" id="ARBA00004651"/>
    </source>
</evidence>
<evidence type="ECO:0000313" key="9">
    <source>
        <dbReference type="EMBL" id="SHO54637.1"/>
    </source>
</evidence>
<dbReference type="PROSITE" id="PS50928">
    <property type="entry name" value="ABC_TM1"/>
    <property type="match status" value="1"/>
</dbReference>